<evidence type="ECO:0000313" key="2">
    <source>
        <dbReference type="EMBL" id="GAA1765496.1"/>
    </source>
</evidence>
<dbReference type="EMBL" id="BAAANH010000005">
    <property type="protein sequence ID" value="GAA1765496.1"/>
    <property type="molecule type" value="Genomic_DNA"/>
</dbReference>
<organism evidence="2 3">
    <name type="scientific">Agromyces humatus</name>
    <dbReference type="NCBI Taxonomy" id="279573"/>
    <lineage>
        <taxon>Bacteria</taxon>
        <taxon>Bacillati</taxon>
        <taxon>Actinomycetota</taxon>
        <taxon>Actinomycetes</taxon>
        <taxon>Micrococcales</taxon>
        <taxon>Microbacteriaceae</taxon>
        <taxon>Agromyces</taxon>
    </lineage>
</organism>
<reference evidence="3" key="1">
    <citation type="journal article" date="2019" name="Int. J. Syst. Evol. Microbiol.">
        <title>The Global Catalogue of Microorganisms (GCM) 10K type strain sequencing project: providing services to taxonomists for standard genome sequencing and annotation.</title>
        <authorList>
            <consortium name="The Broad Institute Genomics Platform"/>
            <consortium name="The Broad Institute Genome Sequencing Center for Infectious Disease"/>
            <person name="Wu L."/>
            <person name="Ma J."/>
        </authorList>
    </citation>
    <scope>NUCLEOTIDE SEQUENCE [LARGE SCALE GENOMIC DNA]</scope>
    <source>
        <strain evidence="3">JCM 14319</strain>
    </source>
</reference>
<dbReference type="Proteomes" id="UP001500506">
    <property type="component" value="Unassembled WGS sequence"/>
</dbReference>
<keyword evidence="3" id="KW-1185">Reference proteome</keyword>
<gene>
    <name evidence="2" type="ORF">GCM10009747_27110</name>
</gene>
<feature type="signal peptide" evidence="1">
    <location>
        <begin position="1"/>
        <end position="25"/>
    </location>
</feature>
<accession>A0ABN2KT62</accession>
<evidence type="ECO:0000313" key="3">
    <source>
        <dbReference type="Proteomes" id="UP001500506"/>
    </source>
</evidence>
<feature type="chain" id="PRO_5046807408" description="DUF4398 domain-containing protein" evidence="1">
    <location>
        <begin position="26"/>
        <end position="130"/>
    </location>
</feature>
<protein>
    <recommendedName>
        <fullName evidence="4">DUF4398 domain-containing protein</fullName>
    </recommendedName>
</protein>
<comment type="caution">
    <text evidence="2">The sequence shown here is derived from an EMBL/GenBank/DDBJ whole genome shotgun (WGS) entry which is preliminary data.</text>
</comment>
<proteinExistence type="predicted"/>
<sequence>MNTTQNTQRIIATAIIAVTAGLALASCATQVVPEPVRQLTNAQVAELRSGLADLAESRAQMSRDLATQRAAINAERIAGQRDLAESRAQLSRDLAEQRATADAERAQGMLDLAEARAQMYRELAEQRSAG</sequence>
<dbReference type="RefSeq" id="WP_232498637.1">
    <property type="nucleotide sequence ID" value="NZ_BAAANH010000005.1"/>
</dbReference>
<keyword evidence="1" id="KW-0732">Signal</keyword>
<evidence type="ECO:0008006" key="4">
    <source>
        <dbReference type="Google" id="ProtNLM"/>
    </source>
</evidence>
<name>A0ABN2KT62_9MICO</name>
<evidence type="ECO:0000256" key="1">
    <source>
        <dbReference type="SAM" id="SignalP"/>
    </source>
</evidence>